<feature type="non-terminal residue" evidence="1">
    <location>
        <position position="1"/>
    </location>
</feature>
<reference evidence="1" key="1">
    <citation type="submission" date="2013-11" db="EMBL/GenBank/DDBJ databases">
        <title>The Genome Sequence of Phytophthora parasitica CJ05E6.</title>
        <authorList>
            <consortium name="The Broad Institute Genomics Platform"/>
            <person name="Russ C."/>
            <person name="Tyler B."/>
            <person name="Panabieres F."/>
            <person name="Shan W."/>
            <person name="Tripathy S."/>
            <person name="Grunwald N."/>
            <person name="Machado M."/>
            <person name="Johnson C.S."/>
            <person name="Arredondo F."/>
            <person name="Hong C."/>
            <person name="Coffey M."/>
            <person name="Young S.K."/>
            <person name="Zeng Q."/>
            <person name="Gargeya S."/>
            <person name="Fitzgerald M."/>
            <person name="Abouelleil A."/>
            <person name="Alvarado L."/>
            <person name="Chapman S.B."/>
            <person name="Gainer-Dewar J."/>
            <person name="Goldberg J."/>
            <person name="Griggs A."/>
            <person name="Gujja S."/>
            <person name="Hansen M."/>
            <person name="Howarth C."/>
            <person name="Imamovic A."/>
            <person name="Ireland A."/>
            <person name="Larimer J."/>
            <person name="McCowan C."/>
            <person name="Murphy C."/>
            <person name="Pearson M."/>
            <person name="Poon T.W."/>
            <person name="Priest M."/>
            <person name="Roberts A."/>
            <person name="Saif S."/>
            <person name="Shea T."/>
            <person name="Sykes S."/>
            <person name="Wortman J."/>
            <person name="Nusbaum C."/>
            <person name="Birren B."/>
        </authorList>
    </citation>
    <scope>NUCLEOTIDE SEQUENCE [LARGE SCALE GENOMIC DNA]</scope>
    <source>
        <strain evidence="1">CJ05E6</strain>
    </source>
</reference>
<reference evidence="2" key="2">
    <citation type="submission" date="2013-11" db="EMBL/GenBank/DDBJ databases">
        <title>The Genome Sequence of Phytophthora parasitica IAC_01/95.</title>
        <authorList>
            <consortium name="The Broad Institute Genomics Platform"/>
            <person name="Russ C."/>
            <person name="Tyler B."/>
            <person name="Panabieres F."/>
            <person name="Shan W."/>
            <person name="Tripathy S."/>
            <person name="Grunwald N."/>
            <person name="Machado M."/>
            <person name="Johnson C.S."/>
            <person name="Arredondo F."/>
            <person name="Hong C."/>
            <person name="Coffey M."/>
            <person name="Young S.K."/>
            <person name="Zeng Q."/>
            <person name="Gargeya S."/>
            <person name="Fitzgerald M."/>
            <person name="Abouelleil A."/>
            <person name="Alvarado L."/>
            <person name="Chapman S.B."/>
            <person name="Gainer-Dewar J."/>
            <person name="Goldberg J."/>
            <person name="Griggs A."/>
            <person name="Gujja S."/>
            <person name="Hansen M."/>
            <person name="Howarth C."/>
            <person name="Imamovic A."/>
            <person name="Ireland A."/>
            <person name="Larimer J."/>
            <person name="McCowan C."/>
            <person name="Murphy C."/>
            <person name="Pearson M."/>
            <person name="Poon T.W."/>
            <person name="Priest M."/>
            <person name="Roberts A."/>
            <person name="Saif S."/>
            <person name="Shea T."/>
            <person name="Sykes S."/>
            <person name="Wortman J."/>
            <person name="Nusbaum C."/>
            <person name="Birren B."/>
        </authorList>
    </citation>
    <scope>NUCLEOTIDE SEQUENCE [LARGE SCALE GENOMIC DNA]</scope>
    <source>
        <strain evidence="2">IAC_01/95</strain>
    </source>
</reference>
<accession>W2HTF4</accession>
<sequence length="44" mass="4896">PQTSPNTVPRSLNPRVTSIYRLSTHQCPVCPMNPRSLFLSLASQ</sequence>
<evidence type="ECO:0000313" key="2">
    <source>
        <dbReference type="EMBL" id="ETM31712.1"/>
    </source>
</evidence>
<dbReference type="Proteomes" id="UP000053864">
    <property type="component" value="Unassembled WGS sequence"/>
</dbReference>
<dbReference type="Proteomes" id="UP000054532">
    <property type="component" value="Unassembled WGS sequence"/>
</dbReference>
<proteinExistence type="predicted"/>
<dbReference type="EMBL" id="KI676572">
    <property type="protein sequence ID" value="ETL25225.1"/>
    <property type="molecule type" value="Genomic_DNA"/>
</dbReference>
<dbReference type="EMBL" id="KI696508">
    <property type="protein sequence ID" value="ETM31712.1"/>
    <property type="molecule type" value="Genomic_DNA"/>
</dbReference>
<organism evidence="1">
    <name type="scientific">Phytophthora nicotianae</name>
    <name type="common">Potato buckeye rot agent</name>
    <name type="synonym">Phytophthora parasitica</name>
    <dbReference type="NCBI Taxonomy" id="4792"/>
    <lineage>
        <taxon>Eukaryota</taxon>
        <taxon>Sar</taxon>
        <taxon>Stramenopiles</taxon>
        <taxon>Oomycota</taxon>
        <taxon>Peronosporomycetes</taxon>
        <taxon>Peronosporales</taxon>
        <taxon>Peronosporaceae</taxon>
        <taxon>Phytophthora</taxon>
    </lineage>
</organism>
<gene>
    <name evidence="2" type="ORF">L914_20770</name>
    <name evidence="1" type="ORF">L916_20903</name>
</gene>
<protein>
    <submittedName>
        <fullName evidence="1">Uncharacterized protein</fullName>
    </submittedName>
</protein>
<evidence type="ECO:0000313" key="1">
    <source>
        <dbReference type="EMBL" id="ETL25225.1"/>
    </source>
</evidence>
<dbReference type="AlphaFoldDB" id="W2HTF4"/>
<name>W2HTF4_PHYNI</name>